<evidence type="ECO:0000256" key="1">
    <source>
        <dbReference type="SAM" id="MobiDB-lite"/>
    </source>
</evidence>
<evidence type="ECO:0000313" key="2">
    <source>
        <dbReference type="EMBL" id="KLO11135.1"/>
    </source>
</evidence>
<name>A0A0H2RGZ1_9AGAM</name>
<keyword evidence="3" id="KW-1185">Reference proteome</keyword>
<protein>
    <submittedName>
        <fullName evidence="2">Uncharacterized protein</fullName>
    </submittedName>
</protein>
<dbReference type="InParanoid" id="A0A0H2RGZ1"/>
<dbReference type="AlphaFoldDB" id="A0A0H2RGZ1"/>
<dbReference type="EMBL" id="KQ086008">
    <property type="protein sequence ID" value="KLO11135.1"/>
    <property type="molecule type" value="Genomic_DNA"/>
</dbReference>
<reference evidence="2 3" key="1">
    <citation type="submission" date="2015-04" db="EMBL/GenBank/DDBJ databases">
        <title>Complete genome sequence of Schizopora paradoxa KUC8140, a cosmopolitan wood degrader in East Asia.</title>
        <authorList>
            <consortium name="DOE Joint Genome Institute"/>
            <person name="Min B."/>
            <person name="Park H."/>
            <person name="Jang Y."/>
            <person name="Kim J.-J."/>
            <person name="Kim K.H."/>
            <person name="Pangilinan J."/>
            <person name="Lipzen A."/>
            <person name="Riley R."/>
            <person name="Grigoriev I.V."/>
            <person name="Spatafora J.W."/>
            <person name="Choi I.-G."/>
        </authorList>
    </citation>
    <scope>NUCLEOTIDE SEQUENCE [LARGE SCALE GENOMIC DNA]</scope>
    <source>
        <strain evidence="2 3">KUC8140</strain>
    </source>
</reference>
<dbReference type="Proteomes" id="UP000053477">
    <property type="component" value="Unassembled WGS sequence"/>
</dbReference>
<organism evidence="2 3">
    <name type="scientific">Schizopora paradoxa</name>
    <dbReference type="NCBI Taxonomy" id="27342"/>
    <lineage>
        <taxon>Eukaryota</taxon>
        <taxon>Fungi</taxon>
        <taxon>Dikarya</taxon>
        <taxon>Basidiomycota</taxon>
        <taxon>Agaricomycotina</taxon>
        <taxon>Agaricomycetes</taxon>
        <taxon>Hymenochaetales</taxon>
        <taxon>Schizoporaceae</taxon>
        <taxon>Schizopora</taxon>
    </lineage>
</organism>
<accession>A0A0H2RGZ1</accession>
<gene>
    <name evidence="2" type="ORF">SCHPADRAFT_487012</name>
</gene>
<feature type="region of interest" description="Disordered" evidence="1">
    <location>
        <begin position="38"/>
        <end position="66"/>
    </location>
</feature>
<proteinExistence type="predicted"/>
<sequence length="115" mass="12997">MAPHLFSPRALGRSRVSLTQPCLSNQNLSIRRMDHRTPATMTFGTPTPTCQRAVRSLQPARTKTGRSARRCELMFLELLRRTDARSPLTRTPSTERTQAPIFISSLPYFPGRAKD</sequence>
<feature type="compositionally biased region" description="Polar residues" evidence="1">
    <location>
        <begin position="39"/>
        <end position="50"/>
    </location>
</feature>
<evidence type="ECO:0000313" key="3">
    <source>
        <dbReference type="Proteomes" id="UP000053477"/>
    </source>
</evidence>